<dbReference type="EMBL" id="JANPWB010000013">
    <property type="protein sequence ID" value="KAJ1109709.1"/>
    <property type="molecule type" value="Genomic_DNA"/>
</dbReference>
<evidence type="ECO:0000313" key="2">
    <source>
        <dbReference type="EMBL" id="KAJ1109709.1"/>
    </source>
</evidence>
<name>A0AAV7N2Q6_PLEWA</name>
<accession>A0AAV7N2Q6</accession>
<comment type="caution">
    <text evidence="2">The sequence shown here is derived from an EMBL/GenBank/DDBJ whole genome shotgun (WGS) entry which is preliminary data.</text>
</comment>
<feature type="region of interest" description="Disordered" evidence="1">
    <location>
        <begin position="63"/>
        <end position="95"/>
    </location>
</feature>
<dbReference type="AlphaFoldDB" id="A0AAV7N2Q6"/>
<organism evidence="2 3">
    <name type="scientific">Pleurodeles waltl</name>
    <name type="common">Iberian ribbed newt</name>
    <dbReference type="NCBI Taxonomy" id="8319"/>
    <lineage>
        <taxon>Eukaryota</taxon>
        <taxon>Metazoa</taxon>
        <taxon>Chordata</taxon>
        <taxon>Craniata</taxon>
        <taxon>Vertebrata</taxon>
        <taxon>Euteleostomi</taxon>
        <taxon>Amphibia</taxon>
        <taxon>Batrachia</taxon>
        <taxon>Caudata</taxon>
        <taxon>Salamandroidea</taxon>
        <taxon>Salamandridae</taxon>
        <taxon>Pleurodelinae</taxon>
        <taxon>Pleurodeles</taxon>
    </lineage>
</organism>
<proteinExistence type="predicted"/>
<protein>
    <submittedName>
        <fullName evidence="2">Uncharacterized protein</fullName>
    </submittedName>
</protein>
<keyword evidence="3" id="KW-1185">Reference proteome</keyword>
<evidence type="ECO:0000256" key="1">
    <source>
        <dbReference type="SAM" id="MobiDB-lite"/>
    </source>
</evidence>
<reference evidence="2" key="1">
    <citation type="journal article" date="2022" name="bioRxiv">
        <title>Sequencing and chromosome-scale assembly of the giantPleurodeles waltlgenome.</title>
        <authorList>
            <person name="Brown T."/>
            <person name="Elewa A."/>
            <person name="Iarovenko S."/>
            <person name="Subramanian E."/>
            <person name="Araus A.J."/>
            <person name="Petzold A."/>
            <person name="Susuki M."/>
            <person name="Suzuki K.-i.T."/>
            <person name="Hayashi T."/>
            <person name="Toyoda A."/>
            <person name="Oliveira C."/>
            <person name="Osipova E."/>
            <person name="Leigh N.D."/>
            <person name="Simon A."/>
            <person name="Yun M.H."/>
        </authorList>
    </citation>
    <scope>NUCLEOTIDE SEQUENCE</scope>
    <source>
        <strain evidence="2">20211129_DDA</strain>
        <tissue evidence="2">Liver</tissue>
    </source>
</reference>
<sequence length="186" mass="20894">MRAAFEAQHGRRVAARIPLQGNRESVSALYTADEGTPKYAEDDVANFTKRVTTSYQQELEYEDRQGGDGDLQQQEERQQAQEQVPTEEPLGQSTAGMIPDLVVEVRGSFEVSNSNQKEIRGLCEALGRKFDNLADRTAALKVEVSDLRRDMEDNSEAIQLLKLGKEKVQLTLELMENKLKEITFGC</sequence>
<gene>
    <name evidence="2" type="ORF">NDU88_007069</name>
</gene>
<evidence type="ECO:0000313" key="3">
    <source>
        <dbReference type="Proteomes" id="UP001066276"/>
    </source>
</evidence>
<dbReference type="Proteomes" id="UP001066276">
    <property type="component" value="Chromosome 9"/>
</dbReference>